<keyword evidence="3" id="KW-0143">Chaperone</keyword>
<proteinExistence type="inferred from homology"/>
<evidence type="ECO:0000256" key="2">
    <source>
        <dbReference type="ARBA" id="ARBA00019418"/>
    </source>
</evidence>
<dbReference type="AlphaFoldDB" id="A0A2W4ZFN1"/>
<sequence length="79" mass="8752">AGWALHLIMGTFAEANVPQMNAAELDLYDEILQTPDPDVYDWVSGQKPVPANLMNPVLEKLLAHDYASHIHAGTKDERP</sequence>
<reference evidence="4 5" key="1">
    <citation type="submission" date="2017-08" db="EMBL/GenBank/DDBJ databases">
        <title>Infants hospitalized years apart are colonized by the same room-sourced microbial strains.</title>
        <authorList>
            <person name="Brooks B."/>
            <person name="Olm M.R."/>
            <person name="Firek B.A."/>
            <person name="Baker R."/>
            <person name="Thomas B.C."/>
            <person name="Morowitz M.J."/>
            <person name="Banfield J.F."/>
        </authorList>
    </citation>
    <scope>NUCLEOTIDE SEQUENCE [LARGE SCALE GENOMIC DNA]</scope>
    <source>
        <strain evidence="4">S2_018_000_R2_104</strain>
    </source>
</reference>
<dbReference type="Proteomes" id="UP000249557">
    <property type="component" value="Unassembled WGS sequence"/>
</dbReference>
<dbReference type="SUPFAM" id="SSF109910">
    <property type="entry name" value="YgfY-like"/>
    <property type="match status" value="1"/>
</dbReference>
<dbReference type="Pfam" id="PF03937">
    <property type="entry name" value="Sdh5"/>
    <property type="match status" value="1"/>
</dbReference>
<comment type="caution">
    <text evidence="4">The sequence shown here is derived from an EMBL/GenBank/DDBJ whole genome shotgun (WGS) entry which is preliminary data.</text>
</comment>
<organism evidence="4 5">
    <name type="scientific">Micavibrio aeruginosavorus</name>
    <dbReference type="NCBI Taxonomy" id="349221"/>
    <lineage>
        <taxon>Bacteria</taxon>
        <taxon>Pseudomonadati</taxon>
        <taxon>Bdellovibrionota</taxon>
        <taxon>Bdellovibrionia</taxon>
        <taxon>Bdellovibrionales</taxon>
        <taxon>Pseudobdellovibrionaceae</taxon>
        <taxon>Micavibrio</taxon>
    </lineage>
</organism>
<dbReference type="PANTHER" id="PTHR12469">
    <property type="entry name" value="PROTEIN EMI5 HOMOLOG, MITOCHONDRIAL"/>
    <property type="match status" value="1"/>
</dbReference>
<evidence type="ECO:0000256" key="3">
    <source>
        <dbReference type="ARBA" id="ARBA00023186"/>
    </source>
</evidence>
<feature type="non-terminal residue" evidence="4">
    <location>
        <position position="1"/>
    </location>
</feature>
<name>A0A2W4ZFN1_9BACT</name>
<protein>
    <recommendedName>
        <fullName evidence="2">FAD assembly factor SdhE</fullName>
    </recommendedName>
</protein>
<dbReference type="EMBL" id="QFNK01000314">
    <property type="protein sequence ID" value="PZO81193.1"/>
    <property type="molecule type" value="Genomic_DNA"/>
</dbReference>
<dbReference type="InterPro" id="IPR005631">
    <property type="entry name" value="SDH"/>
</dbReference>
<dbReference type="PANTHER" id="PTHR12469:SF2">
    <property type="entry name" value="SUCCINATE DEHYDROGENASE ASSEMBLY FACTOR 2, MITOCHONDRIAL"/>
    <property type="match status" value="1"/>
</dbReference>
<dbReference type="GO" id="GO:0006099">
    <property type="term" value="P:tricarboxylic acid cycle"/>
    <property type="evidence" value="ECO:0007669"/>
    <property type="project" value="TreeGrafter"/>
</dbReference>
<evidence type="ECO:0000313" key="5">
    <source>
        <dbReference type="Proteomes" id="UP000249557"/>
    </source>
</evidence>
<evidence type="ECO:0000256" key="1">
    <source>
        <dbReference type="ARBA" id="ARBA00008571"/>
    </source>
</evidence>
<dbReference type="InterPro" id="IPR036714">
    <property type="entry name" value="SDH_sf"/>
</dbReference>
<dbReference type="Gene3D" id="1.10.150.250">
    <property type="entry name" value="Flavinator of succinate dehydrogenase"/>
    <property type="match status" value="1"/>
</dbReference>
<evidence type="ECO:0000313" key="4">
    <source>
        <dbReference type="EMBL" id="PZO81193.1"/>
    </source>
</evidence>
<accession>A0A2W4ZFN1</accession>
<comment type="similarity">
    <text evidence="1">Belongs to the SdhE FAD assembly factor family.</text>
</comment>
<gene>
    <name evidence="4" type="ORF">DI626_11035</name>
</gene>